<dbReference type="GO" id="GO:0030798">
    <property type="term" value="F:trans-aconitate 2-methyltransferase activity"/>
    <property type="evidence" value="ECO:0007669"/>
    <property type="project" value="InterPro"/>
</dbReference>
<sequence length="309" mass="34619">MNCMLRIVARPATKASVSLLAHTRSLKGGICATPVLTQSFHSTSTTMEAQDWNATQYLKFEWQRTRPSTDLLAQIPLTSPKRIIDLGCGPGNSTAVLAKQFPEAHITGIDSSQDMIAKAKKSLPEVDFQLADLSTFRDTESADLLFSNAVYHWISSEDRIPIFTELISTQKPGGVFAFQVPDNFNEPSHVAMRALADEGPWSKTLKALPDPPTSRPFQSPQELYNALKPLCSDVDIWHTYYYHILDDHQAIVEWVKGTGLRPYIDPLQPAEKKDFLNAYLKKIEELYPPLVDGKVCLKYPRLFVVAVRA</sequence>
<organism evidence="4 5">
    <name type="scientific">Exophiala sideris</name>
    <dbReference type="NCBI Taxonomy" id="1016849"/>
    <lineage>
        <taxon>Eukaryota</taxon>
        <taxon>Fungi</taxon>
        <taxon>Dikarya</taxon>
        <taxon>Ascomycota</taxon>
        <taxon>Pezizomycotina</taxon>
        <taxon>Eurotiomycetes</taxon>
        <taxon>Chaetothyriomycetidae</taxon>
        <taxon>Chaetothyriales</taxon>
        <taxon>Herpotrichiellaceae</taxon>
        <taxon>Exophiala</taxon>
    </lineage>
</organism>
<dbReference type="InterPro" id="IPR023149">
    <property type="entry name" value="Trans_acon_MeTrfase_C"/>
</dbReference>
<dbReference type="Gene3D" id="3.40.50.150">
    <property type="entry name" value="Vaccinia Virus protein VP39"/>
    <property type="match status" value="1"/>
</dbReference>
<reference evidence="4 5" key="1">
    <citation type="submission" date="2015-01" db="EMBL/GenBank/DDBJ databases">
        <title>The Genome Sequence of Exophiala sideris CBS121828.</title>
        <authorList>
            <consortium name="The Broad Institute Genomics Platform"/>
            <person name="Cuomo C."/>
            <person name="de Hoog S."/>
            <person name="Gorbushina A."/>
            <person name="Stielow B."/>
            <person name="Teixiera M."/>
            <person name="Abouelleil A."/>
            <person name="Chapman S.B."/>
            <person name="Priest M."/>
            <person name="Young S.K."/>
            <person name="Wortman J."/>
            <person name="Nusbaum C."/>
            <person name="Birren B."/>
        </authorList>
    </citation>
    <scope>NUCLEOTIDE SEQUENCE [LARGE SCALE GENOMIC DNA]</scope>
    <source>
        <strain evidence="4 5">CBS 121828</strain>
    </source>
</reference>
<dbReference type="CDD" id="cd02440">
    <property type="entry name" value="AdoMet_MTases"/>
    <property type="match status" value="1"/>
</dbReference>
<dbReference type="InterPro" id="IPR041698">
    <property type="entry name" value="Methyltransf_25"/>
</dbReference>
<dbReference type="SUPFAM" id="SSF53335">
    <property type="entry name" value="S-adenosyl-L-methionine-dependent methyltransferases"/>
    <property type="match status" value="1"/>
</dbReference>
<dbReference type="InterPro" id="IPR029063">
    <property type="entry name" value="SAM-dependent_MTases_sf"/>
</dbReference>
<dbReference type="GO" id="GO:0032259">
    <property type="term" value="P:methylation"/>
    <property type="evidence" value="ECO:0007669"/>
    <property type="project" value="UniProtKB-KW"/>
</dbReference>
<dbReference type="Gene3D" id="1.10.150.290">
    <property type="entry name" value="S-adenosyl-L-methionine-dependent methyltransferases"/>
    <property type="match status" value="1"/>
</dbReference>
<dbReference type="Proteomes" id="UP000053599">
    <property type="component" value="Unassembled WGS sequence"/>
</dbReference>
<dbReference type="STRING" id="1016849.A0A0D1Z9Z0"/>
<dbReference type="PANTHER" id="PTHR43861:SF1">
    <property type="entry name" value="TRANS-ACONITATE 2-METHYLTRANSFERASE"/>
    <property type="match status" value="1"/>
</dbReference>
<dbReference type="HOGENOM" id="CLU_037990_5_2_1"/>
<evidence type="ECO:0000256" key="2">
    <source>
        <dbReference type="ARBA" id="ARBA00022679"/>
    </source>
</evidence>
<evidence type="ECO:0000313" key="4">
    <source>
        <dbReference type="EMBL" id="KIV83563.1"/>
    </source>
</evidence>
<dbReference type="Pfam" id="PF13649">
    <property type="entry name" value="Methyltransf_25"/>
    <property type="match status" value="1"/>
</dbReference>
<evidence type="ECO:0000313" key="5">
    <source>
        <dbReference type="Proteomes" id="UP000053599"/>
    </source>
</evidence>
<evidence type="ECO:0000259" key="3">
    <source>
        <dbReference type="Pfam" id="PF13649"/>
    </source>
</evidence>
<proteinExistence type="predicted"/>
<gene>
    <name evidence="4" type="ORF">PV11_05579</name>
</gene>
<feature type="domain" description="Methyltransferase" evidence="3">
    <location>
        <begin position="83"/>
        <end position="174"/>
    </location>
</feature>
<name>A0A0D1Z9Z0_9EURO</name>
<dbReference type="OrthoDB" id="66144at2759"/>
<accession>A0A0D1Z9Z0</accession>
<dbReference type="EMBL" id="KN846952">
    <property type="protein sequence ID" value="KIV83563.1"/>
    <property type="molecule type" value="Genomic_DNA"/>
</dbReference>
<dbReference type="AlphaFoldDB" id="A0A0D1Z9Z0"/>
<protein>
    <recommendedName>
        <fullName evidence="3">Methyltransferase domain-containing protein</fullName>
    </recommendedName>
</protein>
<keyword evidence="1" id="KW-0489">Methyltransferase</keyword>
<keyword evidence="2" id="KW-0808">Transferase</keyword>
<dbReference type="NCBIfam" id="NF002463">
    <property type="entry name" value="PRK01683.1"/>
    <property type="match status" value="1"/>
</dbReference>
<evidence type="ECO:0000256" key="1">
    <source>
        <dbReference type="ARBA" id="ARBA00022603"/>
    </source>
</evidence>
<dbReference type="PANTHER" id="PTHR43861">
    <property type="entry name" value="TRANS-ACONITATE 2-METHYLTRANSFERASE-RELATED"/>
    <property type="match status" value="1"/>
</dbReference>